<protein>
    <submittedName>
        <fullName evidence="1">(apollo) hypothetical protein</fullName>
    </submittedName>
</protein>
<gene>
    <name evidence="1" type="ORF">PAPOLLO_LOCUS20618</name>
</gene>
<dbReference type="AlphaFoldDB" id="A0A8S3XNV2"/>
<organism evidence="1 2">
    <name type="scientific">Parnassius apollo</name>
    <name type="common">Apollo butterfly</name>
    <name type="synonym">Papilio apollo</name>
    <dbReference type="NCBI Taxonomy" id="110799"/>
    <lineage>
        <taxon>Eukaryota</taxon>
        <taxon>Metazoa</taxon>
        <taxon>Ecdysozoa</taxon>
        <taxon>Arthropoda</taxon>
        <taxon>Hexapoda</taxon>
        <taxon>Insecta</taxon>
        <taxon>Pterygota</taxon>
        <taxon>Neoptera</taxon>
        <taxon>Endopterygota</taxon>
        <taxon>Lepidoptera</taxon>
        <taxon>Glossata</taxon>
        <taxon>Ditrysia</taxon>
        <taxon>Papilionoidea</taxon>
        <taxon>Papilionidae</taxon>
        <taxon>Parnassiinae</taxon>
        <taxon>Parnassini</taxon>
        <taxon>Parnassius</taxon>
        <taxon>Parnassius</taxon>
    </lineage>
</organism>
<dbReference type="EMBL" id="CAJQZP010001278">
    <property type="protein sequence ID" value="CAG5035706.1"/>
    <property type="molecule type" value="Genomic_DNA"/>
</dbReference>
<name>A0A8S3XNV2_PARAO</name>
<evidence type="ECO:0000313" key="2">
    <source>
        <dbReference type="Proteomes" id="UP000691718"/>
    </source>
</evidence>
<dbReference type="Proteomes" id="UP000691718">
    <property type="component" value="Unassembled WGS sequence"/>
</dbReference>
<comment type="caution">
    <text evidence="1">The sequence shown here is derived from an EMBL/GenBank/DDBJ whole genome shotgun (WGS) entry which is preliminary data.</text>
</comment>
<dbReference type="OrthoDB" id="7377388at2759"/>
<reference evidence="1" key="1">
    <citation type="submission" date="2021-04" db="EMBL/GenBank/DDBJ databases">
        <authorList>
            <person name="Tunstrom K."/>
        </authorList>
    </citation>
    <scope>NUCLEOTIDE SEQUENCE</scope>
</reference>
<accession>A0A8S3XNV2</accession>
<sequence>MQLFIGDGNHLPSAVNYGQSIAFQTKPGLHQNSWKNSIQIIRCFAANILKAHALMRRSCSEQLYLVFNAIRIQQFLIQPDLPDQPAIFEPIAGPSRVYPLREHNPNIIAPTNDS</sequence>
<evidence type="ECO:0000313" key="1">
    <source>
        <dbReference type="EMBL" id="CAG5035706.1"/>
    </source>
</evidence>
<proteinExistence type="predicted"/>
<keyword evidence="2" id="KW-1185">Reference proteome</keyword>